<comment type="caution">
    <text evidence="4">The sequence shown here is derived from an EMBL/GenBank/DDBJ whole genome shotgun (WGS) entry which is preliminary data.</text>
</comment>
<dbReference type="SMART" id="SM00869">
    <property type="entry name" value="Autotransporter"/>
    <property type="match status" value="1"/>
</dbReference>
<dbReference type="InterPro" id="IPR012332">
    <property type="entry name" value="Autotransporter_pectin_lyase_C"/>
</dbReference>
<organism evidence="4 5">
    <name type="scientific">Luteibacter sahnii</name>
    <dbReference type="NCBI Taxonomy" id="3021977"/>
    <lineage>
        <taxon>Bacteria</taxon>
        <taxon>Pseudomonadati</taxon>
        <taxon>Pseudomonadota</taxon>
        <taxon>Gammaproteobacteria</taxon>
        <taxon>Lysobacterales</taxon>
        <taxon>Rhodanobacteraceae</taxon>
        <taxon>Luteibacter</taxon>
    </lineage>
</organism>
<feature type="region of interest" description="Disordered" evidence="1">
    <location>
        <begin position="456"/>
        <end position="503"/>
    </location>
</feature>
<keyword evidence="2" id="KW-0732">Signal</keyword>
<sequence>MQSLFRRSRRRPLSLSLCVIASSIAGSPASAGELVDSSATVSPGDVPDAWRLKRSSLTVLPGAASGSVMLSNNSRLTSAGAIVHADGVGIVVSNASGEPGSGLPSIVRLTDGSAVSGGTHGASLSAGVDLVATGSSISGIQGYGMAIHSAKVSLAGGTTVTGHLAGLSIRRDDRGEALTPTYRRVSIDASAVTGSTGSGILVDAGKGTSVTDAVIALTNGAIVQGGNGVAFDLRQRTDVVVTADRSRIVGDISAAQGARATVSLSQGATLAGGVSGDVTATISSGSTWTPTRTSSVSRLALEGGAITFAPPQDARYRALAVRGDLTGSGGDIAFHTRLDAVGAIATQATDRLLVEGNVTRAGTTRVSVVPMGVAIDTDTNRNGRLDADEGISLIQVGGDARPDAFVLPGGYVAVGGYQYALHAFGPGQADPSQNVLPTGALLWDYRLGTVGCTENDCGVTPPPPPPPPGDGEEGEAILPPGPCEGETCGPGVEPPPTRPAVVPQLPSYLSAPAALLTYAAGMHEGLRERLGELRDGLRGAPLAGEVFVRYLGSQSRYRANHSFARYGYAFDQQSHALQWGGGLVSFDGDDGTLRAGWALDRGTTRVSPQAVDGRSTARYRAMGGAAWVTWQSGAGWWVDAVVAGHRYRGDVATDLRGSDVARLHASGSTWSVEVGRPFAAGAGWLIEPRAQVMYQTMRVNRFADGDGLAVDLGLARQVRTRIGVRVSRTTDSPWSPYARVDLSRSDRGDPSVRIGSDAWGVSDRFGSGRVGSAAELSGGITRQLSPNVQLYGEGTYERFVGGYGMRGWRGHMGVRVTF</sequence>
<evidence type="ECO:0000313" key="4">
    <source>
        <dbReference type="EMBL" id="MDF4025884.1"/>
    </source>
</evidence>
<dbReference type="CDD" id="cd01344">
    <property type="entry name" value="PL2_Passenger_AT"/>
    <property type="match status" value="1"/>
</dbReference>
<feature type="domain" description="Autotransporter" evidence="3">
    <location>
        <begin position="539"/>
        <end position="818"/>
    </location>
</feature>
<dbReference type="InterPro" id="IPR006315">
    <property type="entry name" value="OM_autotransptr_brl_dom"/>
</dbReference>
<keyword evidence="5" id="KW-1185">Reference proteome</keyword>
<feature type="chain" id="PRO_5045997595" evidence="2">
    <location>
        <begin position="32"/>
        <end position="818"/>
    </location>
</feature>
<protein>
    <submittedName>
        <fullName evidence="4">Autotransporter outer membrane beta-barrel domain-containing protein</fullName>
    </submittedName>
</protein>
<dbReference type="PROSITE" id="PS51208">
    <property type="entry name" value="AUTOTRANSPORTER"/>
    <property type="match status" value="1"/>
</dbReference>
<reference evidence="4 5" key="1">
    <citation type="journal article" date="2024" name="Curr. Microbiol.">
        <title>Luteibacter sahnii sp. nov., A Novel Yellow-Colored Xanthomonadin Pigment Producing Probiotic Bacterium from Healthy Rice Seed Microbiome.</title>
        <authorList>
            <person name="Jaiswal G."/>
            <person name="Rana R."/>
            <person name="Nayak P.K."/>
            <person name="Chouhan R."/>
            <person name="Gandhi S.G."/>
            <person name="Patel H.K."/>
            <person name="Patil P.B."/>
        </authorList>
    </citation>
    <scope>NUCLEOTIDE SEQUENCE [LARGE SCALE GENOMIC DNA]</scope>
    <source>
        <strain evidence="4 5">PPL201</strain>
    </source>
</reference>
<dbReference type="EMBL" id="JARJJS010000003">
    <property type="protein sequence ID" value="MDF4025884.1"/>
    <property type="molecule type" value="Genomic_DNA"/>
</dbReference>
<dbReference type="Pfam" id="PF18883">
    <property type="entry name" value="AC_1"/>
    <property type="match status" value="1"/>
</dbReference>
<gene>
    <name evidence="4" type="ORF">P3W24_12980</name>
</gene>
<dbReference type="InterPro" id="IPR011050">
    <property type="entry name" value="Pectin_lyase_fold/virulence"/>
</dbReference>
<evidence type="ECO:0000256" key="2">
    <source>
        <dbReference type="SAM" id="SignalP"/>
    </source>
</evidence>
<evidence type="ECO:0000256" key="1">
    <source>
        <dbReference type="SAM" id="MobiDB-lite"/>
    </source>
</evidence>
<dbReference type="InterPro" id="IPR005546">
    <property type="entry name" value="Autotransporte_beta"/>
</dbReference>
<dbReference type="Gene3D" id="2.40.128.130">
    <property type="entry name" value="Autotransporter beta-domain"/>
    <property type="match status" value="1"/>
</dbReference>
<proteinExistence type="predicted"/>
<evidence type="ECO:0000313" key="5">
    <source>
        <dbReference type="Proteomes" id="UP001528850"/>
    </source>
</evidence>
<name>A0ABT6BCV1_9GAMM</name>
<feature type="compositionally biased region" description="Pro residues" evidence="1">
    <location>
        <begin position="460"/>
        <end position="469"/>
    </location>
</feature>
<dbReference type="Pfam" id="PF03797">
    <property type="entry name" value="Autotransporter"/>
    <property type="match status" value="1"/>
</dbReference>
<dbReference type="InterPro" id="IPR036709">
    <property type="entry name" value="Autotransporte_beta_dom_sf"/>
</dbReference>
<dbReference type="SUPFAM" id="SSF51126">
    <property type="entry name" value="Pectin lyase-like"/>
    <property type="match status" value="1"/>
</dbReference>
<evidence type="ECO:0000259" key="3">
    <source>
        <dbReference type="PROSITE" id="PS51208"/>
    </source>
</evidence>
<dbReference type="Gene3D" id="2.160.20.20">
    <property type="match status" value="1"/>
</dbReference>
<dbReference type="NCBIfam" id="TIGR01414">
    <property type="entry name" value="autotrans_barl"/>
    <property type="match status" value="1"/>
</dbReference>
<dbReference type="Proteomes" id="UP001528850">
    <property type="component" value="Unassembled WGS sequence"/>
</dbReference>
<feature type="signal peptide" evidence="2">
    <location>
        <begin position="1"/>
        <end position="31"/>
    </location>
</feature>
<dbReference type="SUPFAM" id="SSF103515">
    <property type="entry name" value="Autotransporter"/>
    <property type="match status" value="1"/>
</dbReference>
<dbReference type="InterPro" id="IPR043990">
    <property type="entry name" value="AC_1"/>
</dbReference>
<accession>A0ABT6BCV1</accession>
<dbReference type="RefSeq" id="WP_320551818.1">
    <property type="nucleotide sequence ID" value="NZ_JAQLOK010000004.1"/>
</dbReference>